<comment type="caution">
    <text evidence="11">The sequence shown here is derived from an EMBL/GenBank/DDBJ whole genome shotgun (WGS) entry which is preliminary data.</text>
</comment>
<dbReference type="Pfam" id="PF13735">
    <property type="entry name" value="tRNA_NucTran2_2"/>
    <property type="match status" value="1"/>
</dbReference>
<keyword evidence="5" id="KW-0479">Metal-binding</keyword>
<dbReference type="InterPro" id="IPR006675">
    <property type="entry name" value="HDIG_dom"/>
</dbReference>
<organism evidence="11 12">
    <name type="scientific">Anaerosacchariphilus hominis</name>
    <dbReference type="NCBI Taxonomy" id="2763017"/>
    <lineage>
        <taxon>Bacteria</taxon>
        <taxon>Bacillati</taxon>
        <taxon>Bacillota</taxon>
        <taxon>Clostridia</taxon>
        <taxon>Lachnospirales</taxon>
        <taxon>Lachnospiraceae</taxon>
        <taxon>Anaerosacchariphilus</taxon>
    </lineage>
</organism>
<dbReference type="SUPFAM" id="SSF81301">
    <property type="entry name" value="Nucleotidyltransferase"/>
    <property type="match status" value="1"/>
</dbReference>
<evidence type="ECO:0000256" key="3">
    <source>
        <dbReference type="ARBA" id="ARBA00022694"/>
    </source>
</evidence>
<evidence type="ECO:0000256" key="4">
    <source>
        <dbReference type="ARBA" id="ARBA00022695"/>
    </source>
</evidence>
<evidence type="ECO:0000256" key="1">
    <source>
        <dbReference type="ARBA" id="ARBA00001946"/>
    </source>
</evidence>
<dbReference type="SMART" id="SM00471">
    <property type="entry name" value="HDc"/>
    <property type="match status" value="1"/>
</dbReference>
<dbReference type="Gene3D" id="3.30.460.10">
    <property type="entry name" value="Beta Polymerase, domain 2"/>
    <property type="match status" value="1"/>
</dbReference>
<dbReference type="GO" id="GO:0000166">
    <property type="term" value="F:nucleotide binding"/>
    <property type="evidence" value="ECO:0007669"/>
    <property type="project" value="UniProtKB-KW"/>
</dbReference>
<keyword evidence="7" id="KW-0460">Magnesium</keyword>
<keyword evidence="3" id="KW-0819">tRNA processing</keyword>
<dbReference type="Proteomes" id="UP000649345">
    <property type="component" value="Unassembled WGS sequence"/>
</dbReference>
<dbReference type="SUPFAM" id="SSF81891">
    <property type="entry name" value="Poly A polymerase C-terminal region-like"/>
    <property type="match status" value="1"/>
</dbReference>
<keyword evidence="4 11" id="KW-0548">Nucleotidyltransferase</keyword>
<dbReference type="NCBIfam" id="TIGR00277">
    <property type="entry name" value="HDIG"/>
    <property type="match status" value="1"/>
</dbReference>
<keyword evidence="12" id="KW-1185">Reference proteome</keyword>
<dbReference type="PANTHER" id="PTHR46173:SF1">
    <property type="entry name" value="CCA TRNA NUCLEOTIDYLTRANSFERASE 1, MITOCHONDRIAL"/>
    <property type="match status" value="1"/>
</dbReference>
<dbReference type="RefSeq" id="WP_186872653.1">
    <property type="nucleotide sequence ID" value="NZ_JACOOR010000001.1"/>
</dbReference>
<dbReference type="Pfam" id="PF01743">
    <property type="entry name" value="PolyA_pol"/>
    <property type="match status" value="1"/>
</dbReference>
<dbReference type="AlphaFoldDB" id="A0A923LAH9"/>
<sequence>MQIQIPEKANEIITTLIAAGYEAYVVGGCVRDAILGREAADWDITTNARPEQVKALFPRTVDTGLQHGTVTVLNGKEGFEVTTYRIDGEYLDGRHPEQVLFTPNLLEDLKRRDFTINAMAYNEKEGLVDAFDGVGDLKRGQIRCVGDPRERFTEDALRILRAVRFSAQLDFQIEAETKTALAEFAPRLTKVSAERIQVELMKLLTSDHPEVFRVVWETGITAVILPEFDACMETLQHNPHHCWNVGEHILHTLACVEKDKALRWAALLHDIGKPVTRTTDEQGIDHFHGHAKVGAELANEILRRLKFDNDTRKKVVKLVEVHDDRQIPLNHRGVRRAIHRIGTELFPDYLKLRRADSMAQNPALLREKLEIIDETERLYTEILEARNCLSLKDLAVTGRDLMDAGVKPGPGLGVILNAMLEAVIEHPEYNTKEYLLERILPLVSS</sequence>
<evidence type="ECO:0000256" key="7">
    <source>
        <dbReference type="ARBA" id="ARBA00022842"/>
    </source>
</evidence>
<keyword evidence="2 9" id="KW-0808">Transferase</keyword>
<evidence type="ECO:0000256" key="6">
    <source>
        <dbReference type="ARBA" id="ARBA00022741"/>
    </source>
</evidence>
<evidence type="ECO:0000256" key="2">
    <source>
        <dbReference type="ARBA" id="ARBA00022679"/>
    </source>
</evidence>
<dbReference type="GO" id="GO:0008033">
    <property type="term" value="P:tRNA processing"/>
    <property type="evidence" value="ECO:0007669"/>
    <property type="project" value="UniProtKB-KW"/>
</dbReference>
<comment type="similarity">
    <text evidence="9">Belongs to the tRNA nucleotidyltransferase/poly(A) polymerase family.</text>
</comment>
<dbReference type="InterPro" id="IPR002646">
    <property type="entry name" value="PolA_pol_head_dom"/>
</dbReference>
<feature type="domain" description="HD/PDEase" evidence="10">
    <location>
        <begin position="234"/>
        <end position="370"/>
    </location>
</feature>
<dbReference type="EC" id="2.7.7.72" evidence="11"/>
<dbReference type="InterPro" id="IPR003607">
    <property type="entry name" value="HD/PDEase_dom"/>
</dbReference>
<gene>
    <name evidence="11" type="ORF">H8S44_02485</name>
</gene>
<dbReference type="Gene3D" id="1.10.3090.10">
    <property type="entry name" value="cca-adding enzyme, domain 2"/>
    <property type="match status" value="1"/>
</dbReference>
<dbReference type="GO" id="GO:0004810">
    <property type="term" value="F:CCA tRNA nucleotidyltransferase activity"/>
    <property type="evidence" value="ECO:0007669"/>
    <property type="project" value="UniProtKB-EC"/>
</dbReference>
<evidence type="ECO:0000256" key="5">
    <source>
        <dbReference type="ARBA" id="ARBA00022723"/>
    </source>
</evidence>
<proteinExistence type="inferred from homology"/>
<dbReference type="CDD" id="cd00077">
    <property type="entry name" value="HDc"/>
    <property type="match status" value="1"/>
</dbReference>
<dbReference type="InterPro" id="IPR050264">
    <property type="entry name" value="Bact_CCA-adding_enz_type3_sf"/>
</dbReference>
<protein>
    <submittedName>
        <fullName evidence="11">CCA tRNA nucleotidyltransferase</fullName>
        <ecNumber evidence="11">2.7.7.72</ecNumber>
    </submittedName>
</protein>
<evidence type="ECO:0000313" key="11">
    <source>
        <dbReference type="EMBL" id="MBC5658655.1"/>
    </source>
</evidence>
<dbReference type="GO" id="GO:0046872">
    <property type="term" value="F:metal ion binding"/>
    <property type="evidence" value="ECO:0007669"/>
    <property type="project" value="UniProtKB-KW"/>
</dbReference>
<reference evidence="11" key="1">
    <citation type="submission" date="2020-08" db="EMBL/GenBank/DDBJ databases">
        <title>Genome public.</title>
        <authorList>
            <person name="Liu C."/>
            <person name="Sun Q."/>
        </authorList>
    </citation>
    <scope>NUCLEOTIDE SEQUENCE</scope>
    <source>
        <strain evidence="11">NSJ-68</strain>
    </source>
</reference>
<accession>A0A923LAH9</accession>
<dbReference type="Pfam" id="PF12627">
    <property type="entry name" value="PolyA_pol_RNAbd"/>
    <property type="match status" value="1"/>
</dbReference>
<dbReference type="NCBIfam" id="NF009814">
    <property type="entry name" value="PRK13299.1"/>
    <property type="match status" value="1"/>
</dbReference>
<evidence type="ECO:0000256" key="9">
    <source>
        <dbReference type="RuleBase" id="RU003953"/>
    </source>
</evidence>
<dbReference type="EMBL" id="JACOOR010000001">
    <property type="protein sequence ID" value="MBC5658655.1"/>
    <property type="molecule type" value="Genomic_DNA"/>
</dbReference>
<name>A0A923LAH9_9FIRM</name>
<dbReference type="InterPro" id="IPR032810">
    <property type="entry name" value="CCA-adding_enz_C"/>
</dbReference>
<dbReference type="InterPro" id="IPR043519">
    <property type="entry name" value="NT_sf"/>
</dbReference>
<dbReference type="CDD" id="cd05398">
    <property type="entry name" value="NT_ClassII-CCAase"/>
    <property type="match status" value="1"/>
</dbReference>
<dbReference type="Gene3D" id="1.10.246.80">
    <property type="match status" value="1"/>
</dbReference>
<comment type="cofactor">
    <cofactor evidence="1">
        <name>Mg(2+)</name>
        <dbReference type="ChEBI" id="CHEBI:18420"/>
    </cofactor>
</comment>
<keyword evidence="8 9" id="KW-0694">RNA-binding</keyword>
<dbReference type="InterPro" id="IPR032828">
    <property type="entry name" value="PolyA_RNA-bd"/>
</dbReference>
<evidence type="ECO:0000313" key="12">
    <source>
        <dbReference type="Proteomes" id="UP000649345"/>
    </source>
</evidence>
<evidence type="ECO:0000259" key="10">
    <source>
        <dbReference type="SMART" id="SM00471"/>
    </source>
</evidence>
<evidence type="ECO:0000256" key="8">
    <source>
        <dbReference type="ARBA" id="ARBA00022884"/>
    </source>
</evidence>
<dbReference type="GO" id="GO:0000049">
    <property type="term" value="F:tRNA binding"/>
    <property type="evidence" value="ECO:0007669"/>
    <property type="project" value="TreeGrafter"/>
</dbReference>
<keyword evidence="6" id="KW-0547">Nucleotide-binding</keyword>
<dbReference type="PANTHER" id="PTHR46173">
    <property type="entry name" value="CCA TRNA NUCLEOTIDYLTRANSFERASE 1, MITOCHONDRIAL"/>
    <property type="match status" value="1"/>
</dbReference>